<proteinExistence type="predicted"/>
<accession>A0A4C2EIQ1</accession>
<comment type="caution">
    <text evidence="2">The sequence shown here is derived from an EMBL/GenBank/DDBJ whole genome shotgun (WGS) entry which is preliminary data.</text>
</comment>
<reference evidence="2 3" key="1">
    <citation type="submission" date="2019-02" db="EMBL/GenBank/DDBJ databases">
        <title>Haloarcula mannanilyticum sp. nov., a mannan degrading haloarchaeon isolated from commercial salt.</title>
        <authorList>
            <person name="Enomoto S."/>
            <person name="Shimane Y."/>
            <person name="Kamekura M."/>
            <person name="Ito T."/>
            <person name="Moriya O."/>
            <person name="Ihara K."/>
            <person name="Takahashi-Ando N."/>
            <person name="Fukushima Y."/>
            <person name="Yoshida Y."/>
            <person name="Usama R."/>
            <person name="Takai K."/>
            <person name="Minegishi H."/>
        </authorList>
    </citation>
    <scope>NUCLEOTIDE SEQUENCE [LARGE SCALE GENOMIC DNA]</scope>
    <source>
        <strain evidence="2 3">MD130-1</strain>
    </source>
</reference>
<name>A0A4C2EIQ1_9EURY</name>
<protein>
    <submittedName>
        <fullName evidence="2">Uncharacterized protein</fullName>
    </submittedName>
</protein>
<organism evidence="2 3">
    <name type="scientific">Haloarcula mannanilytica</name>
    <dbReference type="NCBI Taxonomy" id="2509225"/>
    <lineage>
        <taxon>Archaea</taxon>
        <taxon>Methanobacteriati</taxon>
        <taxon>Methanobacteriota</taxon>
        <taxon>Stenosarchaea group</taxon>
        <taxon>Halobacteria</taxon>
        <taxon>Halobacteriales</taxon>
        <taxon>Haloarculaceae</taxon>
        <taxon>Haloarcula</taxon>
    </lineage>
</organism>
<evidence type="ECO:0000313" key="2">
    <source>
        <dbReference type="EMBL" id="GCF13210.1"/>
    </source>
</evidence>
<dbReference type="Proteomes" id="UP000304382">
    <property type="component" value="Unassembled WGS sequence"/>
</dbReference>
<gene>
    <name evidence="2" type="ORF">Harman_11450</name>
</gene>
<dbReference type="EMBL" id="BIXZ01000001">
    <property type="protein sequence ID" value="GCF13210.1"/>
    <property type="molecule type" value="Genomic_DNA"/>
</dbReference>
<sequence length="93" mass="10460">MGNGTIKHMASIALDEQTERRLDKLRAAVRRRTGQPISRAELLERLVEDAYGSRGEVVDMFRTSQAYVADEESGTVHRPQRKLVPGGPERPDE</sequence>
<keyword evidence="3" id="KW-1185">Reference proteome</keyword>
<feature type="region of interest" description="Disordered" evidence="1">
    <location>
        <begin position="68"/>
        <end position="93"/>
    </location>
</feature>
<evidence type="ECO:0000256" key="1">
    <source>
        <dbReference type="SAM" id="MobiDB-lite"/>
    </source>
</evidence>
<evidence type="ECO:0000313" key="3">
    <source>
        <dbReference type="Proteomes" id="UP000304382"/>
    </source>
</evidence>
<dbReference type="AlphaFoldDB" id="A0A4C2EIQ1"/>